<dbReference type="GeneID" id="36596022"/>
<accession>A0A2J6TTK6</accession>
<keyword evidence="2 5" id="KW-0812">Transmembrane</keyword>
<comment type="subcellular location">
    <subcellularLocation>
        <location evidence="1">Membrane</location>
        <topology evidence="1">Multi-pass membrane protein</topology>
    </subcellularLocation>
</comment>
<dbReference type="InParanoid" id="A0A2J6TTK6"/>
<dbReference type="Proteomes" id="UP000235371">
    <property type="component" value="Unassembled WGS sequence"/>
</dbReference>
<feature type="transmembrane region" description="Helical" evidence="5">
    <location>
        <begin position="47"/>
        <end position="74"/>
    </location>
</feature>
<dbReference type="RefSeq" id="XP_024743258.1">
    <property type="nucleotide sequence ID" value="XM_024887946.1"/>
</dbReference>
<evidence type="ECO:0000313" key="6">
    <source>
        <dbReference type="EMBL" id="PMD66354.1"/>
    </source>
</evidence>
<dbReference type="EMBL" id="KZ613743">
    <property type="protein sequence ID" value="PMD66354.1"/>
    <property type="molecule type" value="Genomic_DNA"/>
</dbReference>
<dbReference type="InterPro" id="IPR050360">
    <property type="entry name" value="MFS_Sugar_Transporters"/>
</dbReference>
<evidence type="ECO:0000256" key="5">
    <source>
        <dbReference type="SAM" id="Phobius"/>
    </source>
</evidence>
<dbReference type="InterPro" id="IPR005828">
    <property type="entry name" value="MFS_sugar_transport-like"/>
</dbReference>
<evidence type="ECO:0008006" key="8">
    <source>
        <dbReference type="Google" id="ProtNLM"/>
    </source>
</evidence>
<sequence length="375" mass="41505">MIFILNSFENQAGGSVLWIPQSRKDFGWQSAFSGAPVASPMLFAGKLISGFVIGIFVTLSFTYIGEGTVSYSTLLLDQRIKLKFAANSSSATRCAYRSVFVAQYGVAAVGTLFMPFMPEVAWLLPRRYRKAHGYNSAYASSIIPKPTAQKWTVGKVMFFPKQLAGYSSSESFILQIIQQVISMIGNAISWFLVERVSRRPLIFSGLCSLTVYLILTDALEVVATPTALKGTCDLILVYCWGYNVTIGAIAYTLLAETATSRLRFKTLVIDIFAHNAINERARYSSILRIRLYSSIPTKPISVPKSLIFGGLAALACLYLWIYEPETAGRTYKELDEVFTSKVAGRKFKSTKTQTELEGVQAKDIQAEKTQGEHNV</sequence>
<dbReference type="PANTHER" id="PTHR48022:SF22">
    <property type="entry name" value="MAJOR FACILITATOR SUPERFAMILY (MFS) PROFILE DOMAIN-CONTAINING PROTEIN"/>
    <property type="match status" value="1"/>
</dbReference>
<evidence type="ECO:0000313" key="7">
    <source>
        <dbReference type="Proteomes" id="UP000235371"/>
    </source>
</evidence>
<dbReference type="AlphaFoldDB" id="A0A2J6TTK6"/>
<feature type="transmembrane region" description="Helical" evidence="5">
    <location>
        <begin position="305"/>
        <end position="322"/>
    </location>
</feature>
<dbReference type="SUPFAM" id="SSF103473">
    <property type="entry name" value="MFS general substrate transporter"/>
    <property type="match status" value="1"/>
</dbReference>
<keyword evidence="3 5" id="KW-1133">Transmembrane helix</keyword>
<feature type="transmembrane region" description="Helical" evidence="5">
    <location>
        <begin position="235"/>
        <end position="255"/>
    </location>
</feature>
<dbReference type="GO" id="GO:0005351">
    <property type="term" value="F:carbohydrate:proton symporter activity"/>
    <property type="evidence" value="ECO:0007669"/>
    <property type="project" value="TreeGrafter"/>
</dbReference>
<feature type="transmembrane region" description="Helical" evidence="5">
    <location>
        <begin position="200"/>
        <end position="223"/>
    </location>
</feature>
<dbReference type="Pfam" id="PF00083">
    <property type="entry name" value="Sugar_tr"/>
    <property type="match status" value="1"/>
</dbReference>
<evidence type="ECO:0000256" key="1">
    <source>
        <dbReference type="ARBA" id="ARBA00004141"/>
    </source>
</evidence>
<dbReference type="PANTHER" id="PTHR48022">
    <property type="entry name" value="PLASTIDIC GLUCOSE TRANSPORTER 4"/>
    <property type="match status" value="1"/>
</dbReference>
<gene>
    <name evidence="6" type="ORF">K444DRAFT_698014</name>
</gene>
<dbReference type="Gene3D" id="1.20.1250.20">
    <property type="entry name" value="MFS general substrate transporter like domains"/>
    <property type="match status" value="1"/>
</dbReference>
<proteinExistence type="predicted"/>
<dbReference type="GO" id="GO:0016020">
    <property type="term" value="C:membrane"/>
    <property type="evidence" value="ECO:0007669"/>
    <property type="project" value="UniProtKB-SubCell"/>
</dbReference>
<dbReference type="OrthoDB" id="6612291at2759"/>
<feature type="transmembrane region" description="Helical" evidence="5">
    <location>
        <begin position="172"/>
        <end position="193"/>
    </location>
</feature>
<name>A0A2J6TTK6_9HELO</name>
<keyword evidence="7" id="KW-1185">Reference proteome</keyword>
<evidence type="ECO:0000256" key="4">
    <source>
        <dbReference type="ARBA" id="ARBA00023136"/>
    </source>
</evidence>
<keyword evidence="4 5" id="KW-0472">Membrane</keyword>
<protein>
    <recommendedName>
        <fullName evidence="8">MFS general substrate transporter</fullName>
    </recommendedName>
</protein>
<dbReference type="InterPro" id="IPR036259">
    <property type="entry name" value="MFS_trans_sf"/>
</dbReference>
<organism evidence="6 7">
    <name type="scientific">Hyaloscypha bicolor E</name>
    <dbReference type="NCBI Taxonomy" id="1095630"/>
    <lineage>
        <taxon>Eukaryota</taxon>
        <taxon>Fungi</taxon>
        <taxon>Dikarya</taxon>
        <taxon>Ascomycota</taxon>
        <taxon>Pezizomycotina</taxon>
        <taxon>Leotiomycetes</taxon>
        <taxon>Helotiales</taxon>
        <taxon>Hyaloscyphaceae</taxon>
        <taxon>Hyaloscypha</taxon>
        <taxon>Hyaloscypha bicolor</taxon>
    </lineage>
</organism>
<evidence type="ECO:0000256" key="2">
    <source>
        <dbReference type="ARBA" id="ARBA00022692"/>
    </source>
</evidence>
<evidence type="ECO:0000256" key="3">
    <source>
        <dbReference type="ARBA" id="ARBA00022989"/>
    </source>
</evidence>
<reference evidence="6 7" key="1">
    <citation type="submission" date="2016-04" db="EMBL/GenBank/DDBJ databases">
        <title>A degradative enzymes factory behind the ericoid mycorrhizal symbiosis.</title>
        <authorList>
            <consortium name="DOE Joint Genome Institute"/>
            <person name="Martino E."/>
            <person name="Morin E."/>
            <person name="Grelet G."/>
            <person name="Kuo A."/>
            <person name="Kohler A."/>
            <person name="Daghino S."/>
            <person name="Barry K."/>
            <person name="Choi C."/>
            <person name="Cichocki N."/>
            <person name="Clum A."/>
            <person name="Copeland A."/>
            <person name="Hainaut M."/>
            <person name="Haridas S."/>
            <person name="Labutti K."/>
            <person name="Lindquist E."/>
            <person name="Lipzen A."/>
            <person name="Khouja H.-R."/>
            <person name="Murat C."/>
            <person name="Ohm R."/>
            <person name="Olson A."/>
            <person name="Spatafora J."/>
            <person name="Veneault-Fourrey C."/>
            <person name="Henrissat B."/>
            <person name="Grigoriev I."/>
            <person name="Martin F."/>
            <person name="Perotto S."/>
        </authorList>
    </citation>
    <scope>NUCLEOTIDE SEQUENCE [LARGE SCALE GENOMIC DNA]</scope>
    <source>
        <strain evidence="6 7">E</strain>
    </source>
</reference>
<feature type="transmembrane region" description="Helical" evidence="5">
    <location>
        <begin position="95"/>
        <end position="117"/>
    </location>
</feature>